<dbReference type="GO" id="GO:0016787">
    <property type="term" value="F:hydrolase activity"/>
    <property type="evidence" value="ECO:0007669"/>
    <property type="project" value="UniProtKB-KW"/>
</dbReference>
<protein>
    <submittedName>
        <fullName evidence="3">Alpha/beta hydrolase fold</fullName>
    </submittedName>
</protein>
<accession>A0A5E8CLG1</accession>
<feature type="domain" description="Alpha/beta hydrolase fold-3" evidence="2">
    <location>
        <begin position="34"/>
        <end position="138"/>
    </location>
</feature>
<organism evidence="3">
    <name type="scientific">seawater metagenome</name>
    <dbReference type="NCBI Taxonomy" id="1561972"/>
    <lineage>
        <taxon>unclassified sequences</taxon>
        <taxon>metagenomes</taxon>
        <taxon>ecological metagenomes</taxon>
    </lineage>
</organism>
<dbReference type="PANTHER" id="PTHR48081">
    <property type="entry name" value="AB HYDROLASE SUPERFAMILY PROTEIN C4A8.06C"/>
    <property type="match status" value="1"/>
</dbReference>
<evidence type="ECO:0000259" key="2">
    <source>
        <dbReference type="Pfam" id="PF07859"/>
    </source>
</evidence>
<dbReference type="AlphaFoldDB" id="A0A5E8CLG1"/>
<dbReference type="Pfam" id="PF07859">
    <property type="entry name" value="Abhydrolase_3"/>
    <property type="match status" value="1"/>
</dbReference>
<dbReference type="Gene3D" id="3.40.50.1820">
    <property type="entry name" value="alpha/beta hydrolase"/>
    <property type="match status" value="1"/>
</dbReference>
<dbReference type="InterPro" id="IPR013094">
    <property type="entry name" value="AB_hydrolase_3"/>
</dbReference>
<sequence>MKDFIQENVDIKLELKVKCKIYTPQTKESEGIFFFIHGGIFTKGNHEEGESICKILCQNNYHVIAMNYRQGPYNNHPTATDDITSIIEYFLKDNKGKQVGIVGVSSGGWYTINLINKFDFDFCILIAPVPSIQKRQEYLENCIAGTFNNKTYSEKDNFQYHTKEDASRIKKHQENYFKGEKIKEIDTYWLNKPKTLLIYGEYDKNIPLILMEPLVKEILKNKNNKIYCIEKADHKTLCTLEFSNASSIITDFLMG</sequence>
<dbReference type="EMBL" id="CABVLZ010000002">
    <property type="protein sequence ID" value="VVU94835.1"/>
    <property type="molecule type" value="Genomic_DNA"/>
</dbReference>
<reference evidence="3" key="1">
    <citation type="submission" date="2019-09" db="EMBL/GenBank/DDBJ databases">
        <authorList>
            <person name="Needham M D."/>
        </authorList>
    </citation>
    <scope>NUCLEOTIDE SEQUENCE</scope>
</reference>
<dbReference type="SUPFAM" id="SSF53474">
    <property type="entry name" value="alpha/beta-Hydrolases"/>
    <property type="match status" value="1"/>
</dbReference>
<dbReference type="InterPro" id="IPR029058">
    <property type="entry name" value="AB_hydrolase_fold"/>
</dbReference>
<gene>
    <name evidence="3" type="ORF">CPAV1605_560</name>
</gene>
<name>A0A5E8CLG1_9ZZZZ</name>
<proteinExistence type="predicted"/>
<dbReference type="InterPro" id="IPR050300">
    <property type="entry name" value="GDXG_lipolytic_enzyme"/>
</dbReference>
<evidence type="ECO:0000256" key="1">
    <source>
        <dbReference type="ARBA" id="ARBA00022801"/>
    </source>
</evidence>
<evidence type="ECO:0000313" key="3">
    <source>
        <dbReference type="EMBL" id="VVU94835.1"/>
    </source>
</evidence>
<keyword evidence="1 3" id="KW-0378">Hydrolase</keyword>
<dbReference type="PANTHER" id="PTHR48081:SF6">
    <property type="entry name" value="PEPTIDASE S9 PROLYL OLIGOPEPTIDASE CATALYTIC DOMAIN-CONTAINING PROTEIN"/>
    <property type="match status" value="1"/>
</dbReference>